<name>A0A1V5ZJ05_9BACT</name>
<organism evidence="1">
    <name type="scientific">candidate division CPR1 bacterium ADurb.Bin160</name>
    <dbReference type="NCBI Taxonomy" id="1852826"/>
    <lineage>
        <taxon>Bacteria</taxon>
        <taxon>candidate division CPR1</taxon>
    </lineage>
</organism>
<dbReference type="Proteomes" id="UP000485621">
    <property type="component" value="Unassembled WGS sequence"/>
</dbReference>
<dbReference type="AlphaFoldDB" id="A0A1V5ZJ05"/>
<protein>
    <submittedName>
        <fullName evidence="1">Uncharacterized protein</fullName>
    </submittedName>
</protein>
<sequence>MEELDLIKQIKDRFFKELQSQPTWGKNQIIRLFSDIITDVLIEYHKKS</sequence>
<reference evidence="1" key="1">
    <citation type="submission" date="2017-02" db="EMBL/GenBank/DDBJ databases">
        <title>Delving into the versatile metabolic prowess of the omnipresent phylum Bacteroidetes.</title>
        <authorList>
            <person name="Nobu M.K."/>
            <person name="Mei R."/>
            <person name="Narihiro T."/>
            <person name="Kuroda K."/>
            <person name="Liu W.-T."/>
        </authorList>
    </citation>
    <scope>NUCLEOTIDE SEQUENCE</scope>
    <source>
        <strain evidence="1">ADurb.Bin160</strain>
    </source>
</reference>
<dbReference type="EMBL" id="MWDB01000060">
    <property type="protein sequence ID" value="OQB40058.1"/>
    <property type="molecule type" value="Genomic_DNA"/>
</dbReference>
<comment type="caution">
    <text evidence="1">The sequence shown here is derived from an EMBL/GenBank/DDBJ whole genome shotgun (WGS) entry which is preliminary data.</text>
</comment>
<evidence type="ECO:0000313" key="1">
    <source>
        <dbReference type="EMBL" id="OQB40058.1"/>
    </source>
</evidence>
<accession>A0A1V5ZJ05</accession>
<gene>
    <name evidence="1" type="ORF">BWY04_01460</name>
</gene>
<proteinExistence type="predicted"/>